<reference evidence="1" key="1">
    <citation type="submission" date="2021-06" db="EMBL/GenBank/DDBJ databases">
        <title>Comparative genomics, transcriptomics and evolutionary studies reveal genomic signatures of adaptation to plant cell wall in hemibiotrophic fungi.</title>
        <authorList>
            <consortium name="DOE Joint Genome Institute"/>
            <person name="Baroncelli R."/>
            <person name="Diaz J.F."/>
            <person name="Benocci T."/>
            <person name="Peng M."/>
            <person name="Battaglia E."/>
            <person name="Haridas S."/>
            <person name="Andreopoulos W."/>
            <person name="Labutti K."/>
            <person name="Pangilinan J."/>
            <person name="Floch G.L."/>
            <person name="Makela M.R."/>
            <person name="Henrissat B."/>
            <person name="Grigoriev I.V."/>
            <person name="Crouch J.A."/>
            <person name="De Vries R.P."/>
            <person name="Sukno S.A."/>
            <person name="Thon M.R."/>
        </authorList>
    </citation>
    <scope>NUCLEOTIDE SEQUENCE</scope>
    <source>
        <strain evidence="1">MAFF235873</strain>
    </source>
</reference>
<dbReference type="EMBL" id="MU842842">
    <property type="protein sequence ID" value="KAK2031280.1"/>
    <property type="molecule type" value="Genomic_DNA"/>
</dbReference>
<proteinExistence type="predicted"/>
<comment type="caution">
    <text evidence="1">The sequence shown here is derived from an EMBL/GenBank/DDBJ whole genome shotgun (WGS) entry which is preliminary data.</text>
</comment>
<protein>
    <submittedName>
        <fullName evidence="1">Uncharacterized protein</fullName>
    </submittedName>
</protein>
<name>A0AAD9HLF6_9PEZI</name>
<gene>
    <name evidence="1" type="ORF">LX32DRAFT_284810</name>
</gene>
<sequence>MSKPSRSAVVVRTGVSICLRLSFLYARARALVRLLVRVCLCTLSKPTDTFAAIHWVSGPSYVTWTIYNPRLHTALIGSHVKPVPSEIDRDVADKILAVDKACCKLWKPHEAAQQQQTSTPMWTLVICQDLLWERLHSHTSHPASSSSLGCLTPAMLRSWKVGGWVATVCSALFSSDPGLIWRETQQIHRGGSTLGVDHPLCRRGSRSRVSERRSTLTSAFHPGTDVSCCRVADARAGSPAGSRTRSSTIDAS</sequence>
<dbReference type="AlphaFoldDB" id="A0AAD9HLF6"/>
<organism evidence="1 2">
    <name type="scientific">Colletotrichum zoysiae</name>
    <dbReference type="NCBI Taxonomy" id="1216348"/>
    <lineage>
        <taxon>Eukaryota</taxon>
        <taxon>Fungi</taxon>
        <taxon>Dikarya</taxon>
        <taxon>Ascomycota</taxon>
        <taxon>Pezizomycotina</taxon>
        <taxon>Sordariomycetes</taxon>
        <taxon>Hypocreomycetidae</taxon>
        <taxon>Glomerellales</taxon>
        <taxon>Glomerellaceae</taxon>
        <taxon>Colletotrichum</taxon>
        <taxon>Colletotrichum graminicola species complex</taxon>
    </lineage>
</organism>
<accession>A0AAD9HLF6</accession>
<keyword evidence="2" id="KW-1185">Reference proteome</keyword>
<dbReference type="Proteomes" id="UP001232148">
    <property type="component" value="Unassembled WGS sequence"/>
</dbReference>
<evidence type="ECO:0000313" key="2">
    <source>
        <dbReference type="Proteomes" id="UP001232148"/>
    </source>
</evidence>
<evidence type="ECO:0000313" key="1">
    <source>
        <dbReference type="EMBL" id="KAK2031280.1"/>
    </source>
</evidence>